<dbReference type="GO" id="GO:0032259">
    <property type="term" value="P:methylation"/>
    <property type="evidence" value="ECO:0007669"/>
    <property type="project" value="UniProtKB-KW"/>
</dbReference>
<evidence type="ECO:0000313" key="12">
    <source>
        <dbReference type="Proteomes" id="UP000516437"/>
    </source>
</evidence>
<evidence type="ECO:0000256" key="2">
    <source>
        <dbReference type="ARBA" id="ARBA00008361"/>
    </source>
</evidence>
<evidence type="ECO:0000256" key="3">
    <source>
        <dbReference type="ARBA" id="ARBA00022603"/>
    </source>
</evidence>
<reference evidence="11 12" key="1">
    <citation type="journal article" date="2019" name="Plant Biotechnol. J.">
        <title>The red bayberry genome and genetic basis of sex determination.</title>
        <authorList>
            <person name="Jia H.M."/>
            <person name="Jia H.J."/>
            <person name="Cai Q.L."/>
            <person name="Wang Y."/>
            <person name="Zhao H.B."/>
            <person name="Yang W.F."/>
            <person name="Wang G.Y."/>
            <person name="Li Y.H."/>
            <person name="Zhan D.L."/>
            <person name="Shen Y.T."/>
            <person name="Niu Q.F."/>
            <person name="Chang L."/>
            <person name="Qiu J."/>
            <person name="Zhao L."/>
            <person name="Xie H.B."/>
            <person name="Fu W.Y."/>
            <person name="Jin J."/>
            <person name="Li X.W."/>
            <person name="Jiao Y."/>
            <person name="Zhou C.C."/>
            <person name="Tu T."/>
            <person name="Chai C.Y."/>
            <person name="Gao J.L."/>
            <person name="Fan L.J."/>
            <person name="van de Weg E."/>
            <person name="Wang J.Y."/>
            <person name="Gao Z.S."/>
        </authorList>
    </citation>
    <scope>NUCLEOTIDE SEQUENCE [LARGE SCALE GENOMIC DNA]</scope>
    <source>
        <tissue evidence="11">Leaves</tissue>
    </source>
</reference>
<accession>A0A6A1VD11</accession>
<dbReference type="EMBL" id="RXIC02000024">
    <property type="protein sequence ID" value="KAB1210739.1"/>
    <property type="molecule type" value="Genomic_DNA"/>
</dbReference>
<dbReference type="AlphaFoldDB" id="A0A6A1VD11"/>
<comment type="caution">
    <text evidence="11">The sequence shown here is derived from an EMBL/GenBank/DDBJ whole genome shotgun (WGS) entry which is preliminary data.</text>
</comment>
<keyword evidence="7 10" id="KW-1133">Transmembrane helix</keyword>
<sequence>MASPNLPSYHPTSKTSKATGYTASFFSWRSTNVYALVVFLCIVSYLLGSWQHGLTTIPISGTATTANNILGSTPCTTTNNTNLDFDAHHNLNDAGASSLSGTPKTYPPCNVKYSEYTPCQDANRSLRFSRDRLIYRERHCPEKTELLKCRVPAPYGYKNPFSWPVSRDLSWYANVPHKELTVEKAVQNWIRYEGDKFRFPGGGTMFPNGADAYIDDIGKLINLNDGSIRTAIDTGCGVASWGAYLLSRNILPISFAPRDTHEAQVQFALERGVPALIGIIASKRLPYPSRSFDMAHCSRCLIPWGQYGGLYLIEVDRVLRPGGYWILSGPPINWQRHWKGWERTKEDLNAEQTTIENVVKSLCWEKVIQKDDIAIWQKPTNHLNCKVSRKITKNLPFCPAQDPDKAWYTEMESCLTPLPEVSNNQEVAGGELAKWPERLYAIPPRISRGTVQGVTAEIFQQDAELWKKRVAYYKDINNQLGQAGRYRNVLDMNAHLGGFAAALIDYPLWVMNAVPVEAKLNTLGVIYERGLIGTYQNWCEAMSTYPRTYDLIHADSVFSLYKDRCEMEDILLEMDRILRPEGTVIFRDDVDIVIKIKNTIDGLDWVSSIVDHEDGPHQREKLLVAVKKYWTAPAPDQGESEKTS</sequence>
<protein>
    <recommendedName>
        <fullName evidence="10">Methyltransferase</fullName>
        <ecNumber evidence="10">2.1.1.-</ecNumber>
    </recommendedName>
</protein>
<feature type="transmembrane region" description="Helical" evidence="10">
    <location>
        <begin position="33"/>
        <end position="50"/>
    </location>
</feature>
<evidence type="ECO:0000256" key="5">
    <source>
        <dbReference type="ARBA" id="ARBA00022692"/>
    </source>
</evidence>
<comment type="subcellular location">
    <subcellularLocation>
        <location evidence="1">Endoplasmic reticulum membrane</location>
        <topology evidence="1">Single-pass type II membrane protein</topology>
    </subcellularLocation>
    <subcellularLocation>
        <location evidence="10">Membrane</location>
        <topology evidence="10">Single-pass type II membrane protein</topology>
    </subcellularLocation>
</comment>
<dbReference type="PANTHER" id="PTHR10108">
    <property type="entry name" value="SAM-DEPENDENT METHYLTRANSFERASE"/>
    <property type="match status" value="1"/>
</dbReference>
<dbReference type="SUPFAM" id="SSF53335">
    <property type="entry name" value="S-adenosyl-L-methionine-dependent methyltransferases"/>
    <property type="match status" value="2"/>
</dbReference>
<evidence type="ECO:0000256" key="9">
    <source>
        <dbReference type="ARBA" id="ARBA00023180"/>
    </source>
</evidence>
<evidence type="ECO:0000313" key="11">
    <source>
        <dbReference type="EMBL" id="KAB1210739.1"/>
    </source>
</evidence>
<keyword evidence="8 10" id="KW-0472">Membrane</keyword>
<comment type="similarity">
    <text evidence="2 10">Belongs to the methyltransferase superfamily.</text>
</comment>
<proteinExistence type="inferred from homology"/>
<dbReference type="Proteomes" id="UP000516437">
    <property type="component" value="Chromosome 6"/>
</dbReference>
<evidence type="ECO:0000256" key="1">
    <source>
        <dbReference type="ARBA" id="ARBA00004648"/>
    </source>
</evidence>
<dbReference type="GO" id="GO:0005768">
    <property type="term" value="C:endosome"/>
    <property type="evidence" value="ECO:0007669"/>
    <property type="project" value="TreeGrafter"/>
</dbReference>
<evidence type="ECO:0000256" key="10">
    <source>
        <dbReference type="RuleBase" id="RU366043"/>
    </source>
</evidence>
<keyword evidence="5 10" id="KW-0812">Transmembrane</keyword>
<gene>
    <name evidence="11" type="ORF">CJ030_MR6G019870</name>
</gene>
<name>A0A6A1VD11_9ROSI</name>
<dbReference type="InterPro" id="IPR029063">
    <property type="entry name" value="SAM-dependent_MTases_sf"/>
</dbReference>
<keyword evidence="3 10" id="KW-0489">Methyltransferase</keyword>
<dbReference type="EC" id="2.1.1.-" evidence="10"/>
<keyword evidence="9 10" id="KW-0325">Glycoprotein</keyword>
<dbReference type="Pfam" id="PF03141">
    <property type="entry name" value="Methyltransf_29"/>
    <property type="match status" value="1"/>
</dbReference>
<dbReference type="PANTHER" id="PTHR10108:SF1049">
    <property type="entry name" value="METHYLTRANSFERASE"/>
    <property type="match status" value="1"/>
</dbReference>
<evidence type="ECO:0000256" key="8">
    <source>
        <dbReference type="ARBA" id="ARBA00023136"/>
    </source>
</evidence>
<dbReference type="GO" id="GO:0005789">
    <property type="term" value="C:endoplasmic reticulum membrane"/>
    <property type="evidence" value="ECO:0007669"/>
    <property type="project" value="UniProtKB-SubCell"/>
</dbReference>
<keyword evidence="6 10" id="KW-0735">Signal-anchor</keyword>
<dbReference type="InterPro" id="IPR004159">
    <property type="entry name" value="Put_SAM_MeTrfase"/>
</dbReference>
<dbReference type="GO" id="GO:0008168">
    <property type="term" value="F:methyltransferase activity"/>
    <property type="evidence" value="ECO:0007669"/>
    <property type="project" value="UniProtKB-UniRule"/>
</dbReference>
<dbReference type="OrthoDB" id="2013972at2759"/>
<keyword evidence="4 10" id="KW-0808">Transferase</keyword>
<keyword evidence="12" id="KW-1185">Reference proteome</keyword>
<dbReference type="FunFam" id="3.40.50.150:FF:000123">
    <property type="entry name" value="Putative methyltransferase PMT15"/>
    <property type="match status" value="1"/>
</dbReference>
<dbReference type="GO" id="GO:0005802">
    <property type="term" value="C:trans-Golgi network"/>
    <property type="evidence" value="ECO:0007669"/>
    <property type="project" value="TreeGrafter"/>
</dbReference>
<evidence type="ECO:0000256" key="7">
    <source>
        <dbReference type="ARBA" id="ARBA00022989"/>
    </source>
</evidence>
<dbReference type="Gene3D" id="3.40.50.150">
    <property type="entry name" value="Vaccinia Virus protein VP39"/>
    <property type="match status" value="1"/>
</dbReference>
<evidence type="ECO:0000256" key="6">
    <source>
        <dbReference type="ARBA" id="ARBA00022968"/>
    </source>
</evidence>
<organism evidence="11 12">
    <name type="scientific">Morella rubra</name>
    <name type="common">Chinese bayberry</name>
    <dbReference type="NCBI Taxonomy" id="262757"/>
    <lineage>
        <taxon>Eukaryota</taxon>
        <taxon>Viridiplantae</taxon>
        <taxon>Streptophyta</taxon>
        <taxon>Embryophyta</taxon>
        <taxon>Tracheophyta</taxon>
        <taxon>Spermatophyta</taxon>
        <taxon>Magnoliopsida</taxon>
        <taxon>eudicotyledons</taxon>
        <taxon>Gunneridae</taxon>
        <taxon>Pentapetalae</taxon>
        <taxon>rosids</taxon>
        <taxon>fabids</taxon>
        <taxon>Fagales</taxon>
        <taxon>Myricaceae</taxon>
        <taxon>Morella</taxon>
    </lineage>
</organism>
<evidence type="ECO:0000256" key="4">
    <source>
        <dbReference type="ARBA" id="ARBA00022679"/>
    </source>
</evidence>